<evidence type="ECO:0000313" key="11">
    <source>
        <dbReference type="Ensembl" id="ENSSAUP00010063028.1"/>
    </source>
</evidence>
<reference evidence="11" key="2">
    <citation type="submission" date="2025-08" db="UniProtKB">
        <authorList>
            <consortium name="Ensembl"/>
        </authorList>
    </citation>
    <scope>IDENTIFICATION</scope>
</reference>
<dbReference type="InterPro" id="IPR051505">
    <property type="entry name" value="C-type_lectin_domain"/>
</dbReference>
<evidence type="ECO:0000256" key="2">
    <source>
        <dbReference type="ARBA" id="ARBA00022692"/>
    </source>
</evidence>
<feature type="signal peptide" evidence="9">
    <location>
        <begin position="1"/>
        <end position="20"/>
    </location>
</feature>
<dbReference type="InterPro" id="IPR001304">
    <property type="entry name" value="C-type_lectin-like"/>
</dbReference>
<dbReference type="AlphaFoldDB" id="A0A671YJQ0"/>
<dbReference type="Proteomes" id="UP000472265">
    <property type="component" value="Chromosome 16"/>
</dbReference>
<accession>A0A671YJQ0</accession>
<dbReference type="SMART" id="SM00034">
    <property type="entry name" value="CLECT"/>
    <property type="match status" value="1"/>
</dbReference>
<organism evidence="11 12">
    <name type="scientific">Sparus aurata</name>
    <name type="common">Gilthead sea bream</name>
    <dbReference type="NCBI Taxonomy" id="8175"/>
    <lineage>
        <taxon>Eukaryota</taxon>
        <taxon>Metazoa</taxon>
        <taxon>Chordata</taxon>
        <taxon>Craniata</taxon>
        <taxon>Vertebrata</taxon>
        <taxon>Euteleostomi</taxon>
        <taxon>Actinopterygii</taxon>
        <taxon>Neopterygii</taxon>
        <taxon>Teleostei</taxon>
        <taxon>Neoteleostei</taxon>
        <taxon>Acanthomorphata</taxon>
        <taxon>Eupercaria</taxon>
        <taxon>Spariformes</taxon>
        <taxon>Sparidae</taxon>
        <taxon>Sparus</taxon>
    </lineage>
</organism>
<evidence type="ECO:0000256" key="5">
    <source>
        <dbReference type="ARBA" id="ARBA00022989"/>
    </source>
</evidence>
<keyword evidence="3 9" id="KW-0732">Signal</keyword>
<evidence type="ECO:0000256" key="9">
    <source>
        <dbReference type="SAM" id="SignalP"/>
    </source>
</evidence>
<evidence type="ECO:0000256" key="6">
    <source>
        <dbReference type="ARBA" id="ARBA00023136"/>
    </source>
</evidence>
<keyword evidence="6 8" id="KW-0472">Membrane</keyword>
<dbReference type="InParanoid" id="A0A671YJQ0"/>
<keyword evidence="12" id="KW-1185">Reference proteome</keyword>
<keyword evidence="4" id="KW-0430">Lectin</keyword>
<evidence type="ECO:0000256" key="8">
    <source>
        <dbReference type="SAM" id="Phobius"/>
    </source>
</evidence>
<evidence type="ECO:0000256" key="3">
    <source>
        <dbReference type="ARBA" id="ARBA00022729"/>
    </source>
</evidence>
<comment type="subcellular location">
    <subcellularLocation>
        <location evidence="1">Membrane</location>
        <topology evidence="1">Single-pass type I membrane protein</topology>
    </subcellularLocation>
</comment>
<evidence type="ECO:0000259" key="10">
    <source>
        <dbReference type="PROSITE" id="PS50041"/>
    </source>
</evidence>
<feature type="transmembrane region" description="Helical" evidence="8">
    <location>
        <begin position="263"/>
        <end position="290"/>
    </location>
</feature>
<feature type="domain" description="C-type lectin" evidence="10">
    <location>
        <begin position="28"/>
        <end position="157"/>
    </location>
</feature>
<protein>
    <recommendedName>
        <fullName evidence="10">C-type lectin domain-containing protein</fullName>
    </recommendedName>
</protein>
<dbReference type="GO" id="GO:0016020">
    <property type="term" value="C:membrane"/>
    <property type="evidence" value="ECO:0007669"/>
    <property type="project" value="UniProtKB-SubCell"/>
</dbReference>
<evidence type="ECO:0000256" key="4">
    <source>
        <dbReference type="ARBA" id="ARBA00022734"/>
    </source>
</evidence>
<dbReference type="SUPFAM" id="SSF56436">
    <property type="entry name" value="C-type lectin-like"/>
    <property type="match status" value="1"/>
</dbReference>
<dbReference type="InterPro" id="IPR016186">
    <property type="entry name" value="C-type_lectin-like/link_sf"/>
</dbReference>
<evidence type="ECO:0000313" key="12">
    <source>
        <dbReference type="Proteomes" id="UP000472265"/>
    </source>
</evidence>
<keyword evidence="5 8" id="KW-1133">Transmembrane helix</keyword>
<dbReference type="Pfam" id="PF00059">
    <property type="entry name" value="Lectin_C"/>
    <property type="match status" value="1"/>
</dbReference>
<feature type="region of interest" description="Disordered" evidence="7">
    <location>
        <begin position="300"/>
        <end position="325"/>
    </location>
</feature>
<gene>
    <name evidence="11" type="primary">clec14a</name>
</gene>
<dbReference type="PANTHER" id="PTHR14789:SF8">
    <property type="entry name" value="C-TYPE LECTIN DOMAIN FAMILY 14 MEMBER A PRECURSOR-RELATED"/>
    <property type="match status" value="1"/>
</dbReference>
<keyword evidence="2 8" id="KW-0812">Transmembrane</keyword>
<feature type="chain" id="PRO_5025628239" description="C-type lectin domain-containing protein" evidence="9">
    <location>
        <begin position="21"/>
        <end position="325"/>
    </location>
</feature>
<reference evidence="11" key="1">
    <citation type="submission" date="2021-04" db="EMBL/GenBank/DDBJ databases">
        <authorList>
            <consortium name="Wellcome Sanger Institute Data Sharing"/>
        </authorList>
    </citation>
    <scope>NUCLEOTIDE SEQUENCE [LARGE SCALE GENOMIC DNA]</scope>
</reference>
<reference evidence="11" key="3">
    <citation type="submission" date="2025-09" db="UniProtKB">
        <authorList>
            <consortium name="Ensembl"/>
        </authorList>
    </citation>
    <scope>IDENTIFICATION</scope>
</reference>
<dbReference type="Ensembl" id="ENSSAUT00010066071.1">
    <property type="protein sequence ID" value="ENSSAUP00010063028.1"/>
    <property type="gene ID" value="ENSSAUG00010025404.1"/>
</dbReference>
<proteinExistence type="predicted"/>
<dbReference type="PANTHER" id="PTHR14789">
    <property type="entry name" value="CHONDROLECTIN VARIANT CHODLFDELTAE"/>
    <property type="match status" value="1"/>
</dbReference>
<evidence type="ECO:0000256" key="1">
    <source>
        <dbReference type="ARBA" id="ARBA00004479"/>
    </source>
</evidence>
<dbReference type="OMA" id="GEPTVWR"/>
<dbReference type="InterPro" id="IPR016187">
    <property type="entry name" value="CTDL_fold"/>
</dbReference>
<dbReference type="Gene3D" id="3.10.100.10">
    <property type="entry name" value="Mannose-Binding Protein A, subunit A"/>
    <property type="match status" value="1"/>
</dbReference>
<dbReference type="GO" id="GO:0030246">
    <property type="term" value="F:carbohydrate binding"/>
    <property type="evidence" value="ECO:0007669"/>
    <property type="project" value="UniProtKB-KW"/>
</dbReference>
<name>A0A671YJQ0_SPAAU</name>
<evidence type="ECO:0000256" key="7">
    <source>
        <dbReference type="SAM" id="MobiDB-lite"/>
    </source>
</evidence>
<dbReference type="PROSITE" id="PS50041">
    <property type="entry name" value="C_TYPE_LECTIN_2"/>
    <property type="match status" value="1"/>
</dbReference>
<dbReference type="GeneTree" id="ENSGT01030000234930"/>
<sequence length="325" mass="35944">MASWFCWIWTVLVLFTNTSSEPASLPRYTLHDTKVSFDRAMEICYPGVLTTITTEQEAAKILQVVSRSSHSENQSTFWVGLRKTKKECVVPTLPLRGFKWTEDGSEETQVSRWTEEPEPTCTNARCAALRVESGGLTETKWGLIPISCKNQNQFICKLTDRPTGATLKPAAPEPKRDPATPEPETLECWSSALVDLHCSGRPAVWRMTDNSPANLTTICQLCGPCRHTCVTVEGSYRCICTDKDGKHHDADSPECVSPTDSSLLLWVLVAVAAVVLVLVVVVAVTVKCCLMRRSKKRAMKKAEKMAMKSKGGKDSFETANEKAGR</sequence>